<protein>
    <submittedName>
        <fullName evidence="1">Uncharacterized protein</fullName>
    </submittedName>
</protein>
<dbReference type="Proteomes" id="UP000663881">
    <property type="component" value="Unassembled WGS sequence"/>
</dbReference>
<evidence type="ECO:0000313" key="2">
    <source>
        <dbReference type="Proteomes" id="UP000663881"/>
    </source>
</evidence>
<gene>
    <name evidence="1" type="ORF">OKA104_LOCUS43339</name>
</gene>
<evidence type="ECO:0000313" key="1">
    <source>
        <dbReference type="EMBL" id="CAF4245998.1"/>
    </source>
</evidence>
<dbReference type="EMBL" id="CAJOAY010012049">
    <property type="protein sequence ID" value="CAF4245998.1"/>
    <property type="molecule type" value="Genomic_DNA"/>
</dbReference>
<proteinExistence type="predicted"/>
<feature type="non-terminal residue" evidence="1">
    <location>
        <position position="29"/>
    </location>
</feature>
<reference evidence="1" key="1">
    <citation type="submission" date="2021-02" db="EMBL/GenBank/DDBJ databases">
        <authorList>
            <person name="Nowell W R."/>
        </authorList>
    </citation>
    <scope>NUCLEOTIDE SEQUENCE</scope>
</reference>
<name>A0A820EBV5_9BILA</name>
<accession>A0A820EBV5</accession>
<sequence length="29" mass="3286">MPLLEITTSGWASPSKSPLTIWLDREPMK</sequence>
<comment type="caution">
    <text evidence="1">The sequence shown here is derived from an EMBL/GenBank/DDBJ whole genome shotgun (WGS) entry which is preliminary data.</text>
</comment>
<dbReference type="AlphaFoldDB" id="A0A820EBV5"/>
<organism evidence="1 2">
    <name type="scientific">Adineta steineri</name>
    <dbReference type="NCBI Taxonomy" id="433720"/>
    <lineage>
        <taxon>Eukaryota</taxon>
        <taxon>Metazoa</taxon>
        <taxon>Spiralia</taxon>
        <taxon>Gnathifera</taxon>
        <taxon>Rotifera</taxon>
        <taxon>Eurotatoria</taxon>
        <taxon>Bdelloidea</taxon>
        <taxon>Adinetida</taxon>
        <taxon>Adinetidae</taxon>
        <taxon>Adineta</taxon>
    </lineage>
</organism>